<evidence type="ECO:0000313" key="3">
    <source>
        <dbReference type="Proteomes" id="UP000664534"/>
    </source>
</evidence>
<gene>
    <name evidence="2" type="ORF">IMSHALPRED_002275</name>
</gene>
<feature type="region of interest" description="Disordered" evidence="1">
    <location>
        <begin position="1"/>
        <end position="26"/>
    </location>
</feature>
<dbReference type="AlphaFoldDB" id="A0A8H3EYE0"/>
<comment type="caution">
    <text evidence="2">The sequence shown here is derived from an EMBL/GenBank/DDBJ whole genome shotgun (WGS) entry which is preliminary data.</text>
</comment>
<keyword evidence="3" id="KW-1185">Reference proteome</keyword>
<dbReference type="OrthoDB" id="4140562at2759"/>
<name>A0A8H3EYE0_9LECA</name>
<accession>A0A8H3EYE0</accession>
<dbReference type="EMBL" id="CAJPDT010000014">
    <property type="protein sequence ID" value="CAF9914896.1"/>
    <property type="molecule type" value="Genomic_DNA"/>
</dbReference>
<sequence>MAELKEGKDTNNTGKLKSLYSSPPSSGLNTALRNELEAFAVSNKSRFAQDNVGNIYITRQGSDPSLSGIALTFPLDSSPSPHNSFSGALHTFLELLQTKTKCELCLLGWSSPGQSKVGQDVWEEEVSVEAAYEEFPELKCFDGRDDVSTFGCSALLEIIEVEGAALEVRGSPLLAEKARSYVPGSGTVGGEGPTSSRCPVVSICGEGAVGVGKRVVVEYSEYVAKLFENFD</sequence>
<evidence type="ECO:0000313" key="2">
    <source>
        <dbReference type="EMBL" id="CAF9914896.1"/>
    </source>
</evidence>
<organism evidence="2 3">
    <name type="scientific">Imshaugia aleurites</name>
    <dbReference type="NCBI Taxonomy" id="172621"/>
    <lineage>
        <taxon>Eukaryota</taxon>
        <taxon>Fungi</taxon>
        <taxon>Dikarya</taxon>
        <taxon>Ascomycota</taxon>
        <taxon>Pezizomycotina</taxon>
        <taxon>Lecanoromycetes</taxon>
        <taxon>OSLEUM clade</taxon>
        <taxon>Lecanoromycetidae</taxon>
        <taxon>Lecanorales</taxon>
        <taxon>Lecanorineae</taxon>
        <taxon>Parmeliaceae</taxon>
        <taxon>Imshaugia</taxon>
    </lineage>
</organism>
<proteinExistence type="predicted"/>
<reference evidence="2" key="1">
    <citation type="submission" date="2021-03" db="EMBL/GenBank/DDBJ databases">
        <authorList>
            <person name="Tagirdzhanova G."/>
        </authorList>
    </citation>
    <scope>NUCLEOTIDE SEQUENCE</scope>
</reference>
<protein>
    <submittedName>
        <fullName evidence="2">Uncharacterized protein</fullName>
    </submittedName>
</protein>
<feature type="compositionally biased region" description="Low complexity" evidence="1">
    <location>
        <begin position="14"/>
        <end position="26"/>
    </location>
</feature>
<dbReference type="Proteomes" id="UP000664534">
    <property type="component" value="Unassembled WGS sequence"/>
</dbReference>
<evidence type="ECO:0000256" key="1">
    <source>
        <dbReference type="SAM" id="MobiDB-lite"/>
    </source>
</evidence>